<dbReference type="GO" id="GO:0004866">
    <property type="term" value="F:endopeptidase inhibitor activity"/>
    <property type="evidence" value="ECO:0007669"/>
    <property type="project" value="TreeGrafter"/>
</dbReference>
<comment type="similarity">
    <text evidence="1">Belongs to the protease inhibitor I9 family.</text>
</comment>
<name>W9XHT1_9EURO</name>
<dbReference type="Proteomes" id="UP000019478">
    <property type="component" value="Unassembled WGS sequence"/>
</dbReference>
<dbReference type="PANTHER" id="PTHR28288:SF1">
    <property type="entry name" value="INHIBITOR I9 DOMAIN-CONTAINING PROTEIN"/>
    <property type="match status" value="1"/>
</dbReference>
<dbReference type="GO" id="GO:0042144">
    <property type="term" value="P:vacuole fusion, non-autophagic"/>
    <property type="evidence" value="ECO:0007669"/>
    <property type="project" value="TreeGrafter"/>
</dbReference>
<comment type="caution">
    <text evidence="3">The sequence shown here is derived from an EMBL/GenBank/DDBJ whole genome shotgun (WGS) entry which is preliminary data.</text>
</comment>
<dbReference type="FunFam" id="3.30.70.80:FF:000005">
    <property type="entry name" value="Proteinase inhibitor I2B"/>
    <property type="match status" value="1"/>
</dbReference>
<protein>
    <submittedName>
        <fullName evidence="3">Uncharacterized protein</fullName>
    </submittedName>
</protein>
<keyword evidence="4" id="KW-1185">Reference proteome</keyword>
<dbReference type="HOGENOM" id="CLU_156026_0_1_1"/>
<dbReference type="Gene3D" id="3.30.70.80">
    <property type="entry name" value="Peptidase S8 propeptide/proteinase inhibitor I9"/>
    <property type="match status" value="1"/>
</dbReference>
<evidence type="ECO:0000313" key="4">
    <source>
        <dbReference type="Proteomes" id="UP000019478"/>
    </source>
</evidence>
<dbReference type="eggNOG" id="ENOG502SC39">
    <property type="taxonomic scope" value="Eukaryota"/>
</dbReference>
<gene>
    <name evidence="3" type="ORF">A1O3_08368</name>
</gene>
<dbReference type="OrthoDB" id="3888684at2759"/>
<proteinExistence type="inferred from homology"/>
<reference evidence="3 4" key="1">
    <citation type="submission" date="2013-03" db="EMBL/GenBank/DDBJ databases">
        <title>The Genome Sequence of Capronia epimyces CBS 606.96.</title>
        <authorList>
            <consortium name="The Broad Institute Genomics Platform"/>
            <person name="Cuomo C."/>
            <person name="de Hoog S."/>
            <person name="Gorbushina A."/>
            <person name="Walker B."/>
            <person name="Young S.K."/>
            <person name="Zeng Q."/>
            <person name="Gargeya S."/>
            <person name="Fitzgerald M."/>
            <person name="Haas B."/>
            <person name="Abouelleil A."/>
            <person name="Allen A.W."/>
            <person name="Alvarado L."/>
            <person name="Arachchi H.M."/>
            <person name="Berlin A.M."/>
            <person name="Chapman S.B."/>
            <person name="Gainer-Dewar J."/>
            <person name="Goldberg J."/>
            <person name="Griggs A."/>
            <person name="Gujja S."/>
            <person name="Hansen M."/>
            <person name="Howarth C."/>
            <person name="Imamovic A."/>
            <person name="Ireland A."/>
            <person name="Larimer J."/>
            <person name="McCowan C."/>
            <person name="Murphy C."/>
            <person name="Pearson M."/>
            <person name="Poon T.W."/>
            <person name="Priest M."/>
            <person name="Roberts A."/>
            <person name="Saif S."/>
            <person name="Shea T."/>
            <person name="Sisk P."/>
            <person name="Sykes S."/>
            <person name="Wortman J."/>
            <person name="Nusbaum C."/>
            <person name="Birren B."/>
        </authorList>
    </citation>
    <scope>NUCLEOTIDE SEQUENCE [LARGE SCALE GENOMIC DNA]</scope>
    <source>
        <strain evidence="3 4">CBS 606.96</strain>
    </source>
</reference>
<dbReference type="RefSeq" id="XP_007736656.1">
    <property type="nucleotide sequence ID" value="XM_007738466.1"/>
</dbReference>
<evidence type="ECO:0000313" key="3">
    <source>
        <dbReference type="EMBL" id="EXJ80082.1"/>
    </source>
</evidence>
<dbReference type="PANTHER" id="PTHR28288">
    <property type="entry name" value="PROTEASE B INHIBITOR 2"/>
    <property type="match status" value="1"/>
</dbReference>
<dbReference type="SUPFAM" id="SSF54897">
    <property type="entry name" value="Protease propeptides/inhibitors"/>
    <property type="match status" value="1"/>
</dbReference>
<dbReference type="EMBL" id="AMGY01000007">
    <property type="protein sequence ID" value="EXJ80082.1"/>
    <property type="molecule type" value="Genomic_DNA"/>
</dbReference>
<feature type="chain" id="PRO_5004931935" evidence="2">
    <location>
        <begin position="19"/>
        <end position="103"/>
    </location>
</feature>
<sequence>MRFHLGLVLLGLVASVLALPALQKPVIVQYPDDTPSSVIEKAIEEIKKDGGIITHEYSLIKGFAARVSEVTLTKISTMADAYVPYIENDYVVHVDGSTTTDDQ</sequence>
<dbReference type="GeneID" id="19172456"/>
<organism evidence="3 4">
    <name type="scientific">Capronia epimyces CBS 606.96</name>
    <dbReference type="NCBI Taxonomy" id="1182542"/>
    <lineage>
        <taxon>Eukaryota</taxon>
        <taxon>Fungi</taxon>
        <taxon>Dikarya</taxon>
        <taxon>Ascomycota</taxon>
        <taxon>Pezizomycotina</taxon>
        <taxon>Eurotiomycetes</taxon>
        <taxon>Chaetothyriomycetidae</taxon>
        <taxon>Chaetothyriales</taxon>
        <taxon>Herpotrichiellaceae</taxon>
        <taxon>Capronia</taxon>
    </lineage>
</organism>
<accession>W9XHT1</accession>
<keyword evidence="2" id="KW-0732">Signal</keyword>
<feature type="signal peptide" evidence="2">
    <location>
        <begin position="1"/>
        <end position="18"/>
    </location>
</feature>
<dbReference type="InterPro" id="IPR052471">
    <property type="entry name" value="PBI_I9"/>
</dbReference>
<dbReference type="AlphaFoldDB" id="W9XHT1"/>
<dbReference type="InterPro" id="IPR037045">
    <property type="entry name" value="S8pro/Inhibitor_I9_sf"/>
</dbReference>
<evidence type="ECO:0000256" key="1">
    <source>
        <dbReference type="ARBA" id="ARBA00038069"/>
    </source>
</evidence>
<dbReference type="MEROPS" id="I09.003"/>
<evidence type="ECO:0000256" key="2">
    <source>
        <dbReference type="SAM" id="SignalP"/>
    </source>
</evidence>